<evidence type="ECO:0000313" key="1">
    <source>
        <dbReference type="EMBL" id="CAF2049260.1"/>
    </source>
</evidence>
<name>A0A816PIJ1_9BILA</name>
<dbReference type="AlphaFoldDB" id="A0A816PIJ1"/>
<feature type="non-terminal residue" evidence="1">
    <location>
        <position position="1"/>
    </location>
</feature>
<dbReference type="Proteomes" id="UP000663856">
    <property type="component" value="Unassembled WGS sequence"/>
</dbReference>
<accession>A0A816PIJ1</accession>
<comment type="caution">
    <text evidence="1">The sequence shown here is derived from an EMBL/GenBank/DDBJ whole genome shotgun (WGS) entry which is preliminary data.</text>
</comment>
<evidence type="ECO:0000313" key="2">
    <source>
        <dbReference type="Proteomes" id="UP000663856"/>
    </source>
</evidence>
<sequence>MFFSCDIICSKLINADGNWKFGRHICMDKTKVRTTAEFDSVIVGCDKTPKPGVDSCDEHRDRRHVSIMSEDEDCIDND</sequence>
<protein>
    <submittedName>
        <fullName evidence="1">Uncharacterized protein</fullName>
    </submittedName>
</protein>
<proteinExistence type="predicted"/>
<reference evidence="1" key="1">
    <citation type="submission" date="2021-02" db="EMBL/GenBank/DDBJ databases">
        <authorList>
            <person name="Nowell W R."/>
        </authorList>
    </citation>
    <scope>NUCLEOTIDE SEQUENCE</scope>
</reference>
<dbReference type="EMBL" id="CAJNRF010003299">
    <property type="protein sequence ID" value="CAF2049260.1"/>
    <property type="molecule type" value="Genomic_DNA"/>
</dbReference>
<gene>
    <name evidence="1" type="ORF">WKI299_LOCUS9836</name>
</gene>
<organism evidence="1 2">
    <name type="scientific">Rotaria magnacalcarata</name>
    <dbReference type="NCBI Taxonomy" id="392030"/>
    <lineage>
        <taxon>Eukaryota</taxon>
        <taxon>Metazoa</taxon>
        <taxon>Spiralia</taxon>
        <taxon>Gnathifera</taxon>
        <taxon>Rotifera</taxon>
        <taxon>Eurotatoria</taxon>
        <taxon>Bdelloidea</taxon>
        <taxon>Philodinida</taxon>
        <taxon>Philodinidae</taxon>
        <taxon>Rotaria</taxon>
    </lineage>
</organism>